<dbReference type="AlphaFoldDB" id="A0AAE6UJD6"/>
<dbReference type="EMBL" id="CP033455">
    <property type="protein sequence ID" value="QGR03221.1"/>
    <property type="molecule type" value="Genomic_DNA"/>
</dbReference>
<dbReference type="Proteomes" id="UP000422822">
    <property type="component" value="Chromosome"/>
</dbReference>
<evidence type="ECO:0000313" key="1">
    <source>
        <dbReference type="EMBL" id="QGR03221.1"/>
    </source>
</evidence>
<evidence type="ECO:0000313" key="2">
    <source>
        <dbReference type="Proteomes" id="UP000422822"/>
    </source>
</evidence>
<organism evidence="1 2">
    <name type="scientific">Ehrlichia ruminantium</name>
    <name type="common">heartwater rickettsia</name>
    <name type="synonym">Cowdria ruminantium</name>
    <dbReference type="NCBI Taxonomy" id="779"/>
    <lineage>
        <taxon>Bacteria</taxon>
        <taxon>Pseudomonadati</taxon>
        <taxon>Pseudomonadota</taxon>
        <taxon>Alphaproteobacteria</taxon>
        <taxon>Rickettsiales</taxon>
        <taxon>Anaplasmataceae</taxon>
        <taxon>Ehrlichia</taxon>
    </lineage>
</organism>
<protein>
    <submittedName>
        <fullName evidence="1">Uncharacterized protein</fullName>
    </submittedName>
</protein>
<accession>A0AAE6UJD6</accession>
<gene>
    <name evidence="1" type="ORF">EDL80_01220</name>
</gene>
<keyword evidence="2" id="KW-1185">Reference proteome</keyword>
<proteinExistence type="predicted"/>
<reference evidence="1 2" key="1">
    <citation type="submission" date="2018-10" db="EMBL/GenBank/DDBJ databases">
        <title>Propagation and draft genome sequences of three atypical Erhlichia ruminantium isolates.</title>
        <authorList>
            <person name="Liebenberg J."/>
            <person name="Steyn H."/>
            <person name="Josemans A."/>
            <person name="Zweygarth E."/>
        </authorList>
    </citation>
    <scope>NUCLEOTIDE SEQUENCE [LARGE SCALE GENOMIC DNA]</scope>
    <source>
        <strain evidence="1 2">Omatjenne</strain>
    </source>
</reference>
<name>A0AAE6UJD6_EHRRU</name>
<sequence length="73" mass="8864">MNKNLETILEEILETPFFHSIQTIGNMNNVFYKVNRRKVRKNYQNIIKQYEDFQIATTSHLDHAIFLLYMRID</sequence>
<dbReference type="RefSeq" id="WP_158406391.1">
    <property type="nucleotide sequence ID" value="NZ_CP033454.1"/>
</dbReference>